<gene>
    <name evidence="2" type="ORF">GPX89_14705</name>
</gene>
<keyword evidence="3" id="KW-1185">Reference proteome</keyword>
<dbReference type="InterPro" id="IPR011032">
    <property type="entry name" value="GroES-like_sf"/>
</dbReference>
<comment type="caution">
    <text evidence="2">The sequence shown here is derived from an EMBL/GenBank/DDBJ whole genome shotgun (WGS) entry which is preliminary data.</text>
</comment>
<dbReference type="Gene3D" id="3.40.50.720">
    <property type="entry name" value="NAD(P)-binding Rossmann-like Domain"/>
    <property type="match status" value="1"/>
</dbReference>
<dbReference type="InterPro" id="IPR020843">
    <property type="entry name" value="ER"/>
</dbReference>
<dbReference type="Pfam" id="PF13602">
    <property type="entry name" value="ADH_zinc_N_2"/>
    <property type="match status" value="1"/>
</dbReference>
<dbReference type="AlphaFoldDB" id="A0A7K1UW30"/>
<dbReference type="Gene3D" id="3.90.180.10">
    <property type="entry name" value="Medium-chain alcohol dehydrogenases, catalytic domain"/>
    <property type="match status" value="1"/>
</dbReference>
<name>A0A7K1UW30_9NOCA</name>
<dbReference type="PANTHER" id="PTHR44013">
    <property type="entry name" value="ZINC-TYPE ALCOHOL DEHYDROGENASE-LIKE PROTEIN C16A3.02C"/>
    <property type="match status" value="1"/>
</dbReference>
<dbReference type="Pfam" id="PF08240">
    <property type="entry name" value="ADH_N"/>
    <property type="match status" value="1"/>
</dbReference>
<dbReference type="EMBL" id="WRPP01000002">
    <property type="protein sequence ID" value="MVU78492.1"/>
    <property type="molecule type" value="Genomic_DNA"/>
</dbReference>
<accession>A0A7K1UW30</accession>
<dbReference type="PANTHER" id="PTHR44013:SF1">
    <property type="entry name" value="ZINC-TYPE ALCOHOL DEHYDROGENASE-LIKE PROTEIN C16A3.02C"/>
    <property type="match status" value="1"/>
</dbReference>
<dbReference type="RefSeq" id="WP_157387968.1">
    <property type="nucleotide sequence ID" value="NZ_WRPP01000002.1"/>
</dbReference>
<feature type="domain" description="Enoyl reductase (ER)" evidence="1">
    <location>
        <begin position="10"/>
        <end position="304"/>
    </location>
</feature>
<dbReference type="SUPFAM" id="SSF51735">
    <property type="entry name" value="NAD(P)-binding Rossmann-fold domains"/>
    <property type="match status" value="1"/>
</dbReference>
<evidence type="ECO:0000259" key="1">
    <source>
        <dbReference type="SMART" id="SM00829"/>
    </source>
</evidence>
<dbReference type="InterPro" id="IPR052733">
    <property type="entry name" value="Chloroplast_QOR"/>
</dbReference>
<reference evidence="2 3" key="1">
    <citation type="submission" date="2019-12" db="EMBL/GenBank/DDBJ databases">
        <title>Nocardia sp. nov. ET3-3 isolated from soil.</title>
        <authorList>
            <person name="Kanchanasin P."/>
            <person name="Tanasupawat S."/>
            <person name="Yuki M."/>
            <person name="Kudo T."/>
        </authorList>
    </citation>
    <scope>NUCLEOTIDE SEQUENCE [LARGE SCALE GENOMIC DNA]</scope>
    <source>
        <strain evidence="2 3">ET3-3</strain>
    </source>
</reference>
<dbReference type="GO" id="GO:0016491">
    <property type="term" value="F:oxidoreductase activity"/>
    <property type="evidence" value="ECO:0007669"/>
    <property type="project" value="InterPro"/>
</dbReference>
<dbReference type="SMART" id="SM00829">
    <property type="entry name" value="PKS_ER"/>
    <property type="match status" value="1"/>
</dbReference>
<protein>
    <submittedName>
        <fullName evidence="2">Zinc-binding dehydrogenase</fullName>
    </submittedName>
</protein>
<dbReference type="InterPro" id="IPR036291">
    <property type="entry name" value="NAD(P)-bd_dom_sf"/>
</dbReference>
<dbReference type="InterPro" id="IPR013154">
    <property type="entry name" value="ADH-like_N"/>
</dbReference>
<sequence length="306" mass="30454">MRAVAFSRPGGPEVLELLEVPVPVPGPGEVLVKVAAAPVNPVDIGARAGAFAALLPEREHYVPGVEFSGWIEAVGPEAGSAQAGQPVIGLIPWLASFAGSYTDYLVIPAELVAAAPTGVDLTAAATLPLNGITADLAVTAAGAAPGRRVLVTGAAGGVGGYAVLLAAAAGATVIAVAGAGDEDLVRSLGAHEFATRGADLARRLGANGVDAVIDAALLGGAVLPVVRDGGVFVALLPTVAPPAERGITVTAVQQAPDGRRLAELVDLVESGALTLRVAETYPLTEAAAAHARFEKGGLRGRLVLLP</sequence>
<evidence type="ECO:0000313" key="3">
    <source>
        <dbReference type="Proteomes" id="UP000466794"/>
    </source>
</evidence>
<dbReference type="CDD" id="cd05289">
    <property type="entry name" value="MDR_like_2"/>
    <property type="match status" value="1"/>
</dbReference>
<organism evidence="2 3">
    <name type="scientific">Nocardia terrae</name>
    <dbReference type="NCBI Taxonomy" id="2675851"/>
    <lineage>
        <taxon>Bacteria</taxon>
        <taxon>Bacillati</taxon>
        <taxon>Actinomycetota</taxon>
        <taxon>Actinomycetes</taxon>
        <taxon>Mycobacteriales</taxon>
        <taxon>Nocardiaceae</taxon>
        <taxon>Nocardia</taxon>
    </lineage>
</organism>
<proteinExistence type="predicted"/>
<dbReference type="Proteomes" id="UP000466794">
    <property type="component" value="Unassembled WGS sequence"/>
</dbReference>
<evidence type="ECO:0000313" key="2">
    <source>
        <dbReference type="EMBL" id="MVU78492.1"/>
    </source>
</evidence>
<dbReference type="SUPFAM" id="SSF50129">
    <property type="entry name" value="GroES-like"/>
    <property type="match status" value="1"/>
</dbReference>